<dbReference type="EMBL" id="JBHTLQ010000010">
    <property type="protein sequence ID" value="MFD1190221.1"/>
    <property type="molecule type" value="Genomic_DNA"/>
</dbReference>
<evidence type="ECO:0000256" key="1">
    <source>
        <dbReference type="ARBA" id="ARBA00004141"/>
    </source>
</evidence>
<feature type="transmembrane region" description="Helical" evidence="6">
    <location>
        <begin position="151"/>
        <end position="171"/>
    </location>
</feature>
<dbReference type="Proteomes" id="UP001597216">
    <property type="component" value="Unassembled WGS sequence"/>
</dbReference>
<comment type="caution">
    <text evidence="7">The sequence shown here is derived from an EMBL/GenBank/DDBJ whole genome shotgun (WGS) entry which is preliminary data.</text>
</comment>
<feature type="transmembrane region" description="Helical" evidence="6">
    <location>
        <begin position="325"/>
        <end position="345"/>
    </location>
</feature>
<reference evidence="8" key="1">
    <citation type="journal article" date="2019" name="Int. J. Syst. Evol. Microbiol.">
        <title>The Global Catalogue of Microorganisms (GCM) 10K type strain sequencing project: providing services to taxonomists for standard genome sequencing and annotation.</title>
        <authorList>
            <consortium name="The Broad Institute Genomics Platform"/>
            <consortium name="The Broad Institute Genome Sequencing Center for Infectious Disease"/>
            <person name="Wu L."/>
            <person name="Ma J."/>
        </authorList>
    </citation>
    <scope>NUCLEOTIDE SEQUENCE [LARGE SCALE GENOMIC DNA]</scope>
    <source>
        <strain evidence="8">CCUG 55074</strain>
    </source>
</reference>
<gene>
    <name evidence="7" type="ORF">ACFQ27_06480</name>
</gene>
<evidence type="ECO:0000256" key="2">
    <source>
        <dbReference type="ARBA" id="ARBA00022679"/>
    </source>
</evidence>
<evidence type="ECO:0000256" key="6">
    <source>
        <dbReference type="SAM" id="Phobius"/>
    </source>
</evidence>
<keyword evidence="5 6" id="KW-0472">Membrane</keyword>
<dbReference type="InterPro" id="IPR000715">
    <property type="entry name" value="Glycosyl_transferase_4"/>
</dbReference>
<name>A0ABW3T028_9CAUL</name>
<evidence type="ECO:0000256" key="5">
    <source>
        <dbReference type="ARBA" id="ARBA00023136"/>
    </source>
</evidence>
<dbReference type="PANTHER" id="PTHR22926:SF5">
    <property type="entry name" value="PHOSPHO-N-ACETYLMURAMOYL-PENTAPEPTIDE-TRANSFERASE HOMOLOG"/>
    <property type="match status" value="1"/>
</dbReference>
<protein>
    <recommendedName>
        <fullName evidence="9">Phospho-N-acetylmuramoyl-pentapeptide-transferase</fullName>
    </recommendedName>
</protein>
<feature type="transmembrane region" description="Helical" evidence="6">
    <location>
        <begin position="288"/>
        <end position="304"/>
    </location>
</feature>
<evidence type="ECO:0008006" key="9">
    <source>
        <dbReference type="Google" id="ProtNLM"/>
    </source>
</evidence>
<feature type="transmembrane region" description="Helical" evidence="6">
    <location>
        <begin position="120"/>
        <end position="139"/>
    </location>
</feature>
<feature type="transmembrane region" description="Helical" evidence="6">
    <location>
        <begin position="223"/>
        <end position="239"/>
    </location>
</feature>
<evidence type="ECO:0000313" key="7">
    <source>
        <dbReference type="EMBL" id="MFD1190221.1"/>
    </source>
</evidence>
<feature type="transmembrane region" description="Helical" evidence="6">
    <location>
        <begin position="20"/>
        <end position="41"/>
    </location>
</feature>
<keyword evidence="3 6" id="KW-0812">Transmembrane</keyword>
<organism evidence="7 8">
    <name type="scientific">Phenylobacterium conjunctum</name>
    <dbReference type="NCBI Taxonomy" id="1298959"/>
    <lineage>
        <taxon>Bacteria</taxon>
        <taxon>Pseudomonadati</taxon>
        <taxon>Pseudomonadota</taxon>
        <taxon>Alphaproteobacteria</taxon>
        <taxon>Caulobacterales</taxon>
        <taxon>Caulobacteraceae</taxon>
        <taxon>Phenylobacterium</taxon>
    </lineage>
</organism>
<dbReference type="PANTHER" id="PTHR22926">
    <property type="entry name" value="PHOSPHO-N-ACETYLMURAMOYL-PENTAPEPTIDE-TRANSFERASE"/>
    <property type="match status" value="1"/>
</dbReference>
<evidence type="ECO:0000313" key="8">
    <source>
        <dbReference type="Proteomes" id="UP001597216"/>
    </source>
</evidence>
<keyword evidence="8" id="KW-1185">Reference proteome</keyword>
<feature type="transmembrane region" description="Helical" evidence="6">
    <location>
        <begin position="259"/>
        <end position="282"/>
    </location>
</feature>
<feature type="transmembrane region" description="Helical" evidence="6">
    <location>
        <begin position="183"/>
        <end position="203"/>
    </location>
</feature>
<evidence type="ECO:0000256" key="3">
    <source>
        <dbReference type="ARBA" id="ARBA00022692"/>
    </source>
</evidence>
<dbReference type="RefSeq" id="WP_377353026.1">
    <property type="nucleotide sequence ID" value="NZ_JBHTLQ010000010.1"/>
</dbReference>
<accession>A0ABW3T028</accession>
<sequence length="348" mass="37038">MLSWIASLAAPWFGPSRLFGSYFFMASLGFAVCAAITFVMLPRITKWLPRDGGRAFAVNAEASVGKPVGAGLFFVSLFCLMALLFLPLGSAPMLTIPLMLAATVIGYIDDKRGGLSELTLGSLDAVLALGAACAIYGFHPVSLWLPIWRETLIVPAFISIPLGAAVVWLSINATNCSDGVDGVSGSLSGFAILMLGGLLYAILGNAPVSQHLRVVFNPQGAEWSIYALLMVGCLAGYLWHNAPPSALLMGDAGSRPLGLLIGMLVLATNNPLFIVIIGPVLLLNGATGLVKVALIRLVGLRIFPNVRFPLHDHFRKEMGWSNAQVLVRFIILQVGITSLLVLVSLKIR</sequence>
<proteinExistence type="predicted"/>
<feature type="transmembrane region" description="Helical" evidence="6">
    <location>
        <begin position="62"/>
        <end position="85"/>
    </location>
</feature>
<keyword evidence="2" id="KW-0808">Transferase</keyword>
<keyword evidence="4 6" id="KW-1133">Transmembrane helix</keyword>
<evidence type="ECO:0000256" key="4">
    <source>
        <dbReference type="ARBA" id="ARBA00022989"/>
    </source>
</evidence>
<dbReference type="Pfam" id="PF00953">
    <property type="entry name" value="Glycos_transf_4"/>
    <property type="match status" value="1"/>
</dbReference>
<comment type="subcellular location">
    <subcellularLocation>
        <location evidence="1">Membrane</location>
        <topology evidence="1">Multi-pass membrane protein</topology>
    </subcellularLocation>
</comment>